<dbReference type="Gene3D" id="3.30.70.20">
    <property type="match status" value="2"/>
</dbReference>
<dbReference type="Pfam" id="PF12831">
    <property type="entry name" value="FAD_oxidored"/>
    <property type="match status" value="1"/>
</dbReference>
<dbReference type="Gene3D" id="3.50.50.60">
    <property type="entry name" value="FAD/NAD(P)-binding domain"/>
    <property type="match status" value="1"/>
</dbReference>
<evidence type="ECO:0000256" key="7">
    <source>
        <dbReference type="ARBA" id="ARBA00023004"/>
    </source>
</evidence>
<dbReference type="SUPFAM" id="SSF51971">
    <property type="entry name" value="Nucleotide-binding domain"/>
    <property type="match status" value="1"/>
</dbReference>
<evidence type="ECO:0000256" key="6">
    <source>
        <dbReference type="ARBA" id="ARBA00023002"/>
    </source>
</evidence>
<dbReference type="PANTHER" id="PTHR43498:SF1">
    <property type="entry name" value="COB--COM HETERODISULFIDE REDUCTASE IRON-SULFUR SUBUNIT A"/>
    <property type="match status" value="1"/>
</dbReference>
<dbReference type="InterPro" id="IPR036188">
    <property type="entry name" value="FAD/NAD-bd_sf"/>
</dbReference>
<feature type="domain" description="4Fe-4S ferredoxin-type" evidence="9">
    <location>
        <begin position="145"/>
        <end position="179"/>
    </location>
</feature>
<protein>
    <recommendedName>
        <fullName evidence="9">4Fe-4S ferredoxin-type domain-containing protein</fullName>
    </recommendedName>
</protein>
<dbReference type="InterPro" id="IPR017900">
    <property type="entry name" value="4Fe4S_Fe_S_CS"/>
</dbReference>
<keyword evidence="3" id="KW-0004">4Fe-4S</keyword>
<feature type="domain" description="4Fe-4S ferredoxin-type" evidence="9">
    <location>
        <begin position="854"/>
        <end position="883"/>
    </location>
</feature>
<comment type="similarity">
    <text evidence="2">Belongs to the HdrA family.</text>
</comment>
<name>A0A0F9P8F2_9ZZZZ</name>
<gene>
    <name evidence="10" type="ORF">LCGC14_0857010</name>
</gene>
<keyword evidence="4" id="KW-0479">Metal-binding</keyword>
<sequence>MMNGSVLVIGGGIAGIQASLDLTELGFKVYLIEKEPSIGGRMAQFDKLFPANDCSLCVLAPKMVAVYRNPDIELLTLSEVQGVTGEVGDFKVKILKKPRYVDEAICRGCGDCSAKCPKIEVPNVFDMNLGKRKSAYLPFPQATPPVYLIDPDLCLYLQRQVCGVCKKVCQAGAIDFEQEPDEIELNVGAIVVSTGFKMLGEELSSKWGYQFKNVVNALEYERIISSSGPFGGNILRPSDEQEPKKIAFISCIMSEEDAPYCSRVCCMYTTKNAVNTKISSENSEITVFRHNIRVFGKNFYEYTKNANEDYEIEFIHSVISKIEEDQDTNDLIIHYDDLKADESKKFHANLVVLSAPLVPSSGTENLAKILDIELDNYNFFKERSYFNNSLSSRDGIFLSGLCKGPMNISETVINSSGVAGQIAALLSSAKYSEIKEREIDVLPKENIINITPTTLIIGGGVSGMTAALNISKQGFETYIIEKENKLGGILNNIYQLNPTQQKASEFLNTIINEVYDCKTIHVLLHSQVREINGSIGNYLVKTGDNNGNLHNLNIGVIIVATGSQEFKPKRLFQYNEENQNVITLLELEQKLKNEDRSWLDNVNHITTILCVNSRQIDGFPYCSNVCCNNALKNINILKELKPELEMLVYYRDLHTVKTEFEDIFNEQNTIANCLRYNLNNIPEIIKVKKTPEKYRIKVHDDLDNVIDQETDLIVLATPLIPSPNLKELAEMLNVPLDENGFFPEAHEKLRPLDFVTNGVFICGSAEFPKNIQDSIVQAQGAAGRASRFLSRKQISTTKLEYLSSLLSIECFFKDLIVNTEKCNGCERCVEVCEFNAIDIVDVEREYEDVSLPIKKAVINSALCKGCGKCSSVCRLKAIDAKHYDFKQISKIIDPYFLERVKVGELGEKADLDDTATIIN</sequence>
<dbReference type="PROSITE" id="PS51379">
    <property type="entry name" value="4FE4S_FER_2"/>
    <property type="match status" value="4"/>
</dbReference>
<dbReference type="PROSITE" id="PS00198">
    <property type="entry name" value="4FE4S_FER_1"/>
    <property type="match status" value="2"/>
</dbReference>
<dbReference type="Gene3D" id="3.40.50.720">
    <property type="entry name" value="NAD(P)-binding Rossmann-like Domain"/>
    <property type="match status" value="1"/>
</dbReference>
<dbReference type="SUPFAM" id="SSF54862">
    <property type="entry name" value="4Fe-4S ferredoxins"/>
    <property type="match status" value="1"/>
</dbReference>
<organism evidence="10">
    <name type="scientific">marine sediment metagenome</name>
    <dbReference type="NCBI Taxonomy" id="412755"/>
    <lineage>
        <taxon>unclassified sequences</taxon>
        <taxon>metagenomes</taxon>
        <taxon>ecological metagenomes</taxon>
    </lineage>
</organism>
<evidence type="ECO:0000256" key="3">
    <source>
        <dbReference type="ARBA" id="ARBA00022485"/>
    </source>
</evidence>
<evidence type="ECO:0000256" key="4">
    <source>
        <dbReference type="ARBA" id="ARBA00022723"/>
    </source>
</evidence>
<comment type="caution">
    <text evidence="10">The sequence shown here is derived from an EMBL/GenBank/DDBJ whole genome shotgun (WGS) entry which is preliminary data.</text>
</comment>
<accession>A0A0F9P8F2</accession>
<keyword evidence="7" id="KW-0408">Iron</keyword>
<dbReference type="GO" id="GO:0046872">
    <property type="term" value="F:metal ion binding"/>
    <property type="evidence" value="ECO:0007669"/>
    <property type="project" value="UniProtKB-KW"/>
</dbReference>
<evidence type="ECO:0000259" key="9">
    <source>
        <dbReference type="PROSITE" id="PS51379"/>
    </source>
</evidence>
<dbReference type="SUPFAM" id="SSF51905">
    <property type="entry name" value="FAD/NAD(P)-binding domain"/>
    <property type="match status" value="1"/>
</dbReference>
<reference evidence="10" key="1">
    <citation type="journal article" date="2015" name="Nature">
        <title>Complex archaea that bridge the gap between prokaryotes and eukaryotes.</title>
        <authorList>
            <person name="Spang A."/>
            <person name="Saw J.H."/>
            <person name="Jorgensen S.L."/>
            <person name="Zaremba-Niedzwiedzka K."/>
            <person name="Martijn J."/>
            <person name="Lind A.E."/>
            <person name="van Eijk R."/>
            <person name="Schleper C."/>
            <person name="Guy L."/>
            <person name="Ettema T.J."/>
        </authorList>
    </citation>
    <scope>NUCLEOTIDE SEQUENCE</scope>
</reference>
<keyword evidence="8" id="KW-0411">Iron-sulfur</keyword>
<evidence type="ECO:0000313" key="10">
    <source>
        <dbReference type="EMBL" id="KKN28170.1"/>
    </source>
</evidence>
<feature type="domain" description="4Fe-4S ferredoxin-type" evidence="9">
    <location>
        <begin position="813"/>
        <end position="842"/>
    </location>
</feature>
<dbReference type="PANTHER" id="PTHR43498">
    <property type="entry name" value="FERREDOXIN:COB-COM HETERODISULFIDE REDUCTASE SUBUNIT A"/>
    <property type="match status" value="1"/>
</dbReference>
<dbReference type="InterPro" id="IPR023753">
    <property type="entry name" value="FAD/NAD-binding_dom"/>
</dbReference>
<dbReference type="AlphaFoldDB" id="A0A0F9P8F2"/>
<proteinExistence type="inferred from homology"/>
<evidence type="ECO:0000256" key="5">
    <source>
        <dbReference type="ARBA" id="ARBA00022827"/>
    </source>
</evidence>
<dbReference type="Pfam" id="PF12838">
    <property type="entry name" value="Fer4_7"/>
    <property type="match status" value="1"/>
</dbReference>
<evidence type="ECO:0000256" key="1">
    <source>
        <dbReference type="ARBA" id="ARBA00001974"/>
    </source>
</evidence>
<dbReference type="InterPro" id="IPR017896">
    <property type="entry name" value="4Fe4S_Fe-S-bd"/>
</dbReference>
<keyword evidence="5" id="KW-0285">Flavoprotein</keyword>
<evidence type="ECO:0000256" key="2">
    <source>
        <dbReference type="ARBA" id="ARBA00006561"/>
    </source>
</evidence>
<dbReference type="InterPro" id="IPR039650">
    <property type="entry name" value="HdrA-like"/>
</dbReference>
<keyword evidence="5" id="KW-0274">FAD</keyword>
<keyword evidence="6" id="KW-0560">Oxidoreductase</keyword>
<comment type="cofactor">
    <cofactor evidence="1">
        <name>FAD</name>
        <dbReference type="ChEBI" id="CHEBI:57692"/>
    </cofactor>
</comment>
<feature type="domain" description="4Fe-4S ferredoxin-type" evidence="9">
    <location>
        <begin position="96"/>
        <end position="127"/>
    </location>
</feature>
<dbReference type="EMBL" id="LAZR01002583">
    <property type="protein sequence ID" value="KKN28170.1"/>
    <property type="molecule type" value="Genomic_DNA"/>
</dbReference>
<dbReference type="Pfam" id="PF07992">
    <property type="entry name" value="Pyr_redox_2"/>
    <property type="match status" value="1"/>
</dbReference>
<dbReference type="GO" id="GO:0016491">
    <property type="term" value="F:oxidoreductase activity"/>
    <property type="evidence" value="ECO:0007669"/>
    <property type="project" value="UniProtKB-KW"/>
</dbReference>
<dbReference type="GO" id="GO:0051539">
    <property type="term" value="F:4 iron, 4 sulfur cluster binding"/>
    <property type="evidence" value="ECO:0007669"/>
    <property type="project" value="UniProtKB-KW"/>
</dbReference>
<evidence type="ECO:0000256" key="8">
    <source>
        <dbReference type="ARBA" id="ARBA00023014"/>
    </source>
</evidence>